<feature type="domain" description="Tail specific protease" evidence="3">
    <location>
        <begin position="532"/>
        <end position="757"/>
    </location>
</feature>
<dbReference type="InterPro" id="IPR052766">
    <property type="entry name" value="S41A_metabolite_peptidase"/>
</dbReference>
<feature type="compositionally biased region" description="Pro residues" evidence="1">
    <location>
        <begin position="90"/>
        <end position="159"/>
    </location>
</feature>
<proteinExistence type="predicted"/>
<accession>A0AA97PFG1</accession>
<feature type="domain" description="CPAF-like PDZ" evidence="4">
    <location>
        <begin position="325"/>
        <end position="446"/>
    </location>
</feature>
<feature type="compositionally biased region" description="Basic and acidic residues" evidence="1">
    <location>
        <begin position="30"/>
        <end position="41"/>
    </location>
</feature>
<dbReference type="Gene3D" id="3.90.226.10">
    <property type="entry name" value="2-enoyl-CoA Hydratase, Chain A, domain 1"/>
    <property type="match status" value="1"/>
</dbReference>
<dbReference type="PANTHER" id="PTHR37049:SF4">
    <property type="entry name" value="RHODANESE DOMAIN-CONTAINING PROTEIN"/>
    <property type="match status" value="1"/>
</dbReference>
<dbReference type="InterPro" id="IPR029045">
    <property type="entry name" value="ClpP/crotonase-like_dom_sf"/>
</dbReference>
<organism evidence="5">
    <name type="scientific">Pyricularia oryzae (strain Y34)</name>
    <name type="common">Rice blast fungus</name>
    <name type="synonym">Magnaporthe oryzae</name>
    <dbReference type="NCBI Taxonomy" id="1143189"/>
    <lineage>
        <taxon>Eukaryota</taxon>
        <taxon>Fungi</taxon>
        <taxon>Dikarya</taxon>
        <taxon>Ascomycota</taxon>
        <taxon>Pezizomycotina</taxon>
        <taxon>Sordariomycetes</taxon>
        <taxon>Sordariomycetidae</taxon>
        <taxon>Magnaporthales</taxon>
        <taxon>Pyriculariaceae</taxon>
        <taxon>Pyricularia</taxon>
    </lineage>
</organism>
<evidence type="ECO:0000256" key="1">
    <source>
        <dbReference type="SAM" id="MobiDB-lite"/>
    </source>
</evidence>
<evidence type="ECO:0000313" key="5">
    <source>
        <dbReference type="EMBL" id="ELQ32647.1"/>
    </source>
</evidence>
<evidence type="ECO:0000256" key="2">
    <source>
        <dbReference type="SAM" id="SignalP"/>
    </source>
</evidence>
<feature type="region of interest" description="Disordered" evidence="1">
    <location>
        <begin position="20"/>
        <end position="166"/>
    </location>
</feature>
<sequence>MKGSDALGYSLAVAAAFLSASSALPPQYLREMKNPRLEGRPGSEFAPVNGDGRGGPLGPPVDAKFSTTEAQSADYPTDARPDQGQSAPSGPVPNAPAATPPAPPPSTPGQPAPKPAPEQPAPKPAPEQPAPKPAPEQPAPKPAPEQPAPKQPVPKPPAPAETGKGDDMACAKIQPEVEKFLKEHPKGKGDSLRVVFAGPLKQVSQYTDQTPLHIPTEQARIPAKMAYDCLQSVPNKVGPAQDMIRSLKAFVGWQSTLAFLKAPPRDYMLPPTDILGGLDDIADSAQKGQYKSEYEFQAAIVEHLVTAHDGHFSYRPDVFKAFTFRNKLIAKVASVSVDGAALPKLYHMEPLLKSINNSTGTASKGFPPAIVKINGQPAATLIESLNLKYSSFQDPDSQWNSQLPSYAAPDAAPVLAASRVYQGEKVTVTYEDGSEKSEQSFALLRRGVNFTGIKTGEDFYNKFCTPDSILSSPDNISFQVQKTNTSTNGTSPSTKKKPKVQPFIEGYPWPVIRDDGGNITHGYFLNGTGYDKVAVLALNAFAPDNDVQGSDYIKNYQDVIADFLVKCKDEGKTKLVVDVTGNGGGFVVAGYELFAQLFPEVKPFQANNLRLTDSLIDLARVSNNVLNGPNVTQRFKGGNERAAVSVLQNSEVTFNLMPGFVYTPEGHNMTEEQILAPVQIKGDKFTAYQSTPYNETSADFNLTGTGSRAPAPPPVFKPDDVVILTDGTCGSTCTIFSYLAIKQANVRSTVVGGRPQVGRMQSIAGVEGSQVFAMESLAAGARAVMTLAPKERARELRNGEMGILASAYALTRAATPGSAGSVNGKNAFSMDNAQLPLQFLYQPANCRVFHTRETVMSPAETWKRVVDATWTDPDRFCVEDSQVGLNETDGIGKKKEDPLFRLGTAGVARLGAPSLAVLLQAQSRLTLWLQTEFSVAWTKGTATAALHNIAPRAPEPQSTD</sequence>
<name>A0AA97PFG1_PYRO3</name>
<evidence type="ECO:0000259" key="3">
    <source>
        <dbReference type="Pfam" id="PF03572"/>
    </source>
</evidence>
<dbReference type="GO" id="GO:0008236">
    <property type="term" value="F:serine-type peptidase activity"/>
    <property type="evidence" value="ECO:0007669"/>
    <property type="project" value="InterPro"/>
</dbReference>
<evidence type="ECO:0000259" key="4">
    <source>
        <dbReference type="Pfam" id="PF23658"/>
    </source>
</evidence>
<dbReference type="PANTHER" id="PTHR37049">
    <property type="entry name" value="PEPTIDASE S41 FAMILY PROTEIN"/>
    <property type="match status" value="1"/>
</dbReference>
<gene>
    <name evidence="5" type="ORF">OOU_Y34scaffold01075g3</name>
</gene>
<dbReference type="Proteomes" id="UP000011086">
    <property type="component" value="Unassembled WGS sequence"/>
</dbReference>
<dbReference type="SUPFAM" id="SSF52096">
    <property type="entry name" value="ClpP/crotonase"/>
    <property type="match status" value="1"/>
</dbReference>
<protein>
    <submittedName>
        <fullName evidence="5">Peptidase S41 family protein</fullName>
    </submittedName>
</protein>
<dbReference type="PRINTS" id="PR01217">
    <property type="entry name" value="PRICHEXTENSN"/>
</dbReference>
<dbReference type="GO" id="GO:0006508">
    <property type="term" value="P:proteolysis"/>
    <property type="evidence" value="ECO:0007669"/>
    <property type="project" value="InterPro"/>
</dbReference>
<feature type="signal peptide" evidence="2">
    <location>
        <begin position="1"/>
        <end position="23"/>
    </location>
</feature>
<dbReference type="InterPro" id="IPR056186">
    <property type="entry name" value="PDZ_CPAF-rel"/>
</dbReference>
<dbReference type="Pfam" id="PF23658">
    <property type="entry name" value="PDZ_CPAF_rel"/>
    <property type="match status" value="1"/>
</dbReference>
<dbReference type="Pfam" id="PF03572">
    <property type="entry name" value="Peptidase_S41"/>
    <property type="match status" value="1"/>
</dbReference>
<keyword evidence="2" id="KW-0732">Signal</keyword>
<feature type="chain" id="PRO_5041681090" evidence="2">
    <location>
        <begin position="24"/>
        <end position="960"/>
    </location>
</feature>
<dbReference type="EMBL" id="JH793986">
    <property type="protein sequence ID" value="ELQ32647.1"/>
    <property type="molecule type" value="Genomic_DNA"/>
</dbReference>
<reference evidence="5" key="1">
    <citation type="journal article" date="2012" name="PLoS Genet.">
        <title>Comparative analysis of the genomes of two field isolates of the rice blast fungus Magnaporthe oryzae.</title>
        <authorList>
            <person name="Xue M."/>
            <person name="Yang J."/>
            <person name="Li Z."/>
            <person name="Hu S."/>
            <person name="Yao N."/>
            <person name="Dean R.A."/>
            <person name="Zhao W."/>
            <person name="Shen M."/>
            <person name="Zhang H."/>
            <person name="Li C."/>
            <person name="Liu L."/>
            <person name="Cao L."/>
            <person name="Xu X."/>
            <person name="Xing Y."/>
            <person name="Hsiang T."/>
            <person name="Zhang Z."/>
            <person name="Xu J.R."/>
            <person name="Peng Y.L."/>
        </authorList>
    </citation>
    <scope>NUCLEOTIDE SEQUENCE</scope>
    <source>
        <strain evidence="5">Y34</strain>
    </source>
</reference>
<dbReference type="InterPro" id="IPR005151">
    <property type="entry name" value="Tail-specific_protease"/>
</dbReference>
<dbReference type="AlphaFoldDB" id="A0AA97PFG1"/>